<proteinExistence type="predicted"/>
<dbReference type="AlphaFoldDB" id="A0A0W8FC95"/>
<accession>A0A0W8FC95</accession>
<sequence length="49" mass="5980">MDRMVDQLAVIGQLLTPHLGDRGRYFWIKLIYRIREAYHNHQEGKIWLK</sequence>
<evidence type="ECO:0000313" key="1">
    <source>
        <dbReference type="EMBL" id="KUG18496.1"/>
    </source>
</evidence>
<name>A0A0W8FC95_9ZZZZ</name>
<dbReference type="EMBL" id="LNQE01001375">
    <property type="protein sequence ID" value="KUG18496.1"/>
    <property type="molecule type" value="Genomic_DNA"/>
</dbReference>
<reference evidence="1" key="1">
    <citation type="journal article" date="2015" name="Proc. Natl. Acad. Sci. U.S.A.">
        <title>Networks of energetic and metabolic interactions define dynamics in microbial communities.</title>
        <authorList>
            <person name="Embree M."/>
            <person name="Liu J.K."/>
            <person name="Al-Bassam M.M."/>
            <person name="Zengler K."/>
        </authorList>
    </citation>
    <scope>NUCLEOTIDE SEQUENCE</scope>
</reference>
<organism evidence="1">
    <name type="scientific">hydrocarbon metagenome</name>
    <dbReference type="NCBI Taxonomy" id="938273"/>
    <lineage>
        <taxon>unclassified sequences</taxon>
        <taxon>metagenomes</taxon>
        <taxon>ecological metagenomes</taxon>
    </lineage>
</organism>
<gene>
    <name evidence="1" type="ORF">ASZ90_011732</name>
</gene>
<protein>
    <submittedName>
        <fullName evidence="1">Uncharacterized protein</fullName>
    </submittedName>
</protein>
<comment type="caution">
    <text evidence="1">The sequence shown here is derived from an EMBL/GenBank/DDBJ whole genome shotgun (WGS) entry which is preliminary data.</text>
</comment>